<keyword evidence="2" id="KW-1003">Cell membrane</keyword>
<evidence type="ECO:0000259" key="7">
    <source>
        <dbReference type="PROSITE" id="PS50850"/>
    </source>
</evidence>
<feature type="transmembrane region" description="Helical" evidence="6">
    <location>
        <begin position="235"/>
        <end position="255"/>
    </location>
</feature>
<proteinExistence type="predicted"/>
<feature type="domain" description="Major facilitator superfamily (MFS) profile" evidence="7">
    <location>
        <begin position="4"/>
        <end position="384"/>
    </location>
</feature>
<reference evidence="8 9" key="1">
    <citation type="submission" date="2020-04" db="EMBL/GenBank/DDBJ databases">
        <title>Molecular characterization of pseudomonads from Agaricus bisporus reveal novel blotch 2 pathogens in Western Europe.</title>
        <authorList>
            <person name="Taparia T."/>
            <person name="Krijger M."/>
            <person name="Haynes E."/>
            <person name="Elpinstone J.G."/>
            <person name="Noble R."/>
            <person name="Van Der Wolf J."/>
        </authorList>
    </citation>
    <scope>NUCLEOTIDE SEQUENCE [LARGE SCALE GENOMIC DNA]</scope>
    <source>
        <strain evidence="8 9">IPO3782</strain>
    </source>
</reference>
<feature type="transmembrane region" description="Helical" evidence="6">
    <location>
        <begin position="292"/>
        <end position="314"/>
    </location>
</feature>
<protein>
    <submittedName>
        <fullName evidence="8">MFS transporter</fullName>
    </submittedName>
</protein>
<comment type="subcellular location">
    <subcellularLocation>
        <location evidence="1">Cell membrane</location>
        <topology evidence="1">Multi-pass membrane protein</topology>
    </subcellularLocation>
</comment>
<dbReference type="Proteomes" id="UP000531950">
    <property type="component" value="Unassembled WGS sequence"/>
</dbReference>
<dbReference type="Pfam" id="PF07690">
    <property type="entry name" value="MFS_1"/>
    <property type="match status" value="1"/>
</dbReference>
<dbReference type="InterPro" id="IPR020846">
    <property type="entry name" value="MFS_dom"/>
</dbReference>
<feature type="transmembrane region" description="Helical" evidence="6">
    <location>
        <begin position="355"/>
        <end position="379"/>
    </location>
</feature>
<evidence type="ECO:0000256" key="5">
    <source>
        <dbReference type="ARBA" id="ARBA00023136"/>
    </source>
</evidence>
<dbReference type="RefSeq" id="WP_177079278.1">
    <property type="nucleotide sequence ID" value="NZ_JACAOQ010000002.1"/>
</dbReference>
<name>A0A7Y8JRT8_9PSED</name>
<dbReference type="SUPFAM" id="SSF103473">
    <property type="entry name" value="MFS general substrate transporter"/>
    <property type="match status" value="1"/>
</dbReference>
<dbReference type="EMBL" id="JACARG010000045">
    <property type="protein sequence ID" value="NWE16084.1"/>
    <property type="molecule type" value="Genomic_DNA"/>
</dbReference>
<dbReference type="GO" id="GO:0005886">
    <property type="term" value="C:plasma membrane"/>
    <property type="evidence" value="ECO:0007669"/>
    <property type="project" value="UniProtKB-SubCell"/>
</dbReference>
<dbReference type="PROSITE" id="PS50850">
    <property type="entry name" value="MFS"/>
    <property type="match status" value="1"/>
</dbReference>
<evidence type="ECO:0000256" key="6">
    <source>
        <dbReference type="SAM" id="Phobius"/>
    </source>
</evidence>
<dbReference type="CDD" id="cd17324">
    <property type="entry name" value="MFS_NepI_like"/>
    <property type="match status" value="1"/>
</dbReference>
<feature type="transmembrane region" description="Helical" evidence="6">
    <location>
        <begin position="201"/>
        <end position="223"/>
    </location>
</feature>
<keyword evidence="3 6" id="KW-0812">Transmembrane</keyword>
<gene>
    <name evidence="8" type="ORF">HX822_24355</name>
</gene>
<evidence type="ECO:0000256" key="4">
    <source>
        <dbReference type="ARBA" id="ARBA00022989"/>
    </source>
</evidence>
<accession>A0A7Y8JRT8</accession>
<feature type="transmembrane region" description="Helical" evidence="6">
    <location>
        <begin position="99"/>
        <end position="120"/>
    </location>
</feature>
<keyword evidence="4 6" id="KW-1133">Transmembrane helix</keyword>
<dbReference type="GO" id="GO:0022857">
    <property type="term" value="F:transmembrane transporter activity"/>
    <property type="evidence" value="ECO:0007669"/>
    <property type="project" value="InterPro"/>
</dbReference>
<dbReference type="InterPro" id="IPR050189">
    <property type="entry name" value="MFS_Efflux_Transporters"/>
</dbReference>
<keyword evidence="5 6" id="KW-0472">Membrane</keyword>
<dbReference type="InterPro" id="IPR011701">
    <property type="entry name" value="MFS"/>
</dbReference>
<dbReference type="Gene3D" id="1.20.1250.20">
    <property type="entry name" value="MFS general substrate transporter like domains"/>
    <property type="match status" value="2"/>
</dbReference>
<evidence type="ECO:0000313" key="9">
    <source>
        <dbReference type="Proteomes" id="UP000531950"/>
    </source>
</evidence>
<feature type="transmembrane region" description="Helical" evidence="6">
    <location>
        <begin position="71"/>
        <end position="93"/>
    </location>
</feature>
<evidence type="ECO:0000256" key="2">
    <source>
        <dbReference type="ARBA" id="ARBA00022475"/>
    </source>
</evidence>
<evidence type="ECO:0000256" key="3">
    <source>
        <dbReference type="ARBA" id="ARBA00022692"/>
    </source>
</evidence>
<dbReference type="PANTHER" id="PTHR43124:SF10">
    <property type="entry name" value="PURINE EFFLUX PUMP PBUE"/>
    <property type="match status" value="1"/>
</dbReference>
<sequence length="385" mass="40189">MNPRIYLLALAAFAAGIDENLVGGILPLLSRELGVTLSAAGQLTAVFSLTFALCAAPLLSLTSRIERRTLLIAALLTFAVGNLGSGLAVNYWMLLVCRIISAASCALVVVLASTLSASLVDARLRGRAIGIVFMGISGSLVLGIPLGIAVSESLSWRAPFLLLALLAVVIAALLRLSLPTFASRPPTSLRDYCRQLAVPKLLLAQLVSVLLLTGHFVLFAYLAPYVQQTMGIHGVSLSYLYVFFGIAAICGGYCGGWLSDRLGFKRALVLIPALFTLVMALLPWATGSLASFLALYALWMALSWTISPVVQNYLLHTAPGFGEANVGINTSAMHLGVALGAALGGVVIAKSSLEITPLVGALVTASALAAACLSLMAGARQPRRA</sequence>
<feature type="transmembrane region" description="Helical" evidence="6">
    <location>
        <begin position="326"/>
        <end position="349"/>
    </location>
</feature>
<feature type="transmembrane region" description="Helical" evidence="6">
    <location>
        <begin position="267"/>
        <end position="286"/>
    </location>
</feature>
<dbReference type="PANTHER" id="PTHR43124">
    <property type="entry name" value="PURINE EFFLUX PUMP PBUE"/>
    <property type="match status" value="1"/>
</dbReference>
<evidence type="ECO:0000313" key="8">
    <source>
        <dbReference type="EMBL" id="NWE16084.1"/>
    </source>
</evidence>
<feature type="transmembrane region" description="Helical" evidence="6">
    <location>
        <begin position="39"/>
        <end position="59"/>
    </location>
</feature>
<feature type="transmembrane region" description="Helical" evidence="6">
    <location>
        <begin position="127"/>
        <end position="148"/>
    </location>
</feature>
<comment type="caution">
    <text evidence="8">The sequence shown here is derived from an EMBL/GenBank/DDBJ whole genome shotgun (WGS) entry which is preliminary data.</text>
</comment>
<dbReference type="InterPro" id="IPR036259">
    <property type="entry name" value="MFS_trans_sf"/>
</dbReference>
<dbReference type="AlphaFoldDB" id="A0A7Y8JRT8"/>
<feature type="transmembrane region" description="Helical" evidence="6">
    <location>
        <begin position="160"/>
        <end position="181"/>
    </location>
</feature>
<evidence type="ECO:0000256" key="1">
    <source>
        <dbReference type="ARBA" id="ARBA00004651"/>
    </source>
</evidence>
<organism evidence="8 9">
    <name type="scientific">Pseudomonas yamanorum</name>
    <dbReference type="NCBI Taxonomy" id="515393"/>
    <lineage>
        <taxon>Bacteria</taxon>
        <taxon>Pseudomonadati</taxon>
        <taxon>Pseudomonadota</taxon>
        <taxon>Gammaproteobacteria</taxon>
        <taxon>Pseudomonadales</taxon>
        <taxon>Pseudomonadaceae</taxon>
        <taxon>Pseudomonas</taxon>
    </lineage>
</organism>